<evidence type="ECO:0000256" key="2">
    <source>
        <dbReference type="ARBA" id="ARBA00010566"/>
    </source>
</evidence>
<dbReference type="CDD" id="cd06100">
    <property type="entry name" value="CCL_ACL-C"/>
    <property type="match status" value="1"/>
</dbReference>
<evidence type="ECO:0000256" key="1">
    <source>
        <dbReference type="ARBA" id="ARBA00004751"/>
    </source>
</evidence>
<dbReference type="InterPro" id="IPR036969">
    <property type="entry name" value="Citrate_synthase_sf"/>
</dbReference>
<comment type="similarity">
    <text evidence="2">Belongs to the citrate synthase family.</text>
</comment>
<dbReference type="Proteomes" id="UP001556692">
    <property type="component" value="Unassembled WGS sequence"/>
</dbReference>
<comment type="pathway">
    <text evidence="1">Carbohydrate metabolism; tricarboxylic acid cycle; isocitrate from oxaloacetate: step 1/2.</text>
</comment>
<gene>
    <name evidence="5" type="ORF">ABGN05_16640</name>
</gene>
<evidence type="ECO:0000256" key="4">
    <source>
        <dbReference type="ARBA" id="ARBA00022679"/>
    </source>
</evidence>
<dbReference type="EC" id="2.3.3.16" evidence="3"/>
<dbReference type="EMBL" id="JBDPGJ010000004">
    <property type="protein sequence ID" value="MEX0407288.1"/>
    <property type="molecule type" value="Genomic_DNA"/>
</dbReference>
<dbReference type="PANTHER" id="PTHR11739:SF4">
    <property type="entry name" value="CITRATE SYNTHASE, PEROXISOMAL"/>
    <property type="match status" value="1"/>
</dbReference>
<dbReference type="InterPro" id="IPR002020">
    <property type="entry name" value="Citrate_synthase"/>
</dbReference>
<dbReference type="GO" id="GO:0016829">
    <property type="term" value="F:lyase activity"/>
    <property type="evidence" value="ECO:0007669"/>
    <property type="project" value="UniProtKB-KW"/>
</dbReference>
<dbReference type="Gene3D" id="1.10.230.10">
    <property type="entry name" value="Cytochrome P450-Terp, domain 2"/>
    <property type="match status" value="1"/>
</dbReference>
<evidence type="ECO:0000313" key="5">
    <source>
        <dbReference type="EMBL" id="MEX0407288.1"/>
    </source>
</evidence>
<reference evidence="5 6" key="1">
    <citation type="submission" date="2024-05" db="EMBL/GenBank/DDBJ databases">
        <authorList>
            <person name="Jiang F."/>
        </authorList>
    </citation>
    <scope>NUCLEOTIDE SEQUENCE [LARGE SCALE GENOMIC DNA]</scope>
    <source>
        <strain evidence="5 6">LZ166</strain>
    </source>
</reference>
<dbReference type="Pfam" id="PF00285">
    <property type="entry name" value="Citrate_synt"/>
    <property type="match status" value="1"/>
</dbReference>
<keyword evidence="4" id="KW-0808">Transferase</keyword>
<name>A0ABV3SM12_9HYPH</name>
<protein>
    <recommendedName>
        <fullName evidence="3">citrate synthase (unknown stereospecificity)</fullName>
        <ecNumber evidence="3">2.3.3.16</ecNumber>
    </recommendedName>
</protein>
<dbReference type="RefSeq" id="WP_367955172.1">
    <property type="nucleotide sequence ID" value="NZ_JBDPGJ010000004.1"/>
</dbReference>
<dbReference type="Gene3D" id="1.10.580.10">
    <property type="entry name" value="Citrate Synthase, domain 1"/>
    <property type="match status" value="1"/>
</dbReference>
<organism evidence="5 6">
    <name type="scientific">Aquibium pacificus</name>
    <dbReference type="NCBI Taxonomy" id="3153579"/>
    <lineage>
        <taxon>Bacteria</taxon>
        <taxon>Pseudomonadati</taxon>
        <taxon>Pseudomonadota</taxon>
        <taxon>Alphaproteobacteria</taxon>
        <taxon>Hyphomicrobiales</taxon>
        <taxon>Phyllobacteriaceae</taxon>
        <taxon>Aquibium</taxon>
    </lineage>
</organism>
<dbReference type="InterPro" id="IPR016142">
    <property type="entry name" value="Citrate_synth-like_lrg_a-sub"/>
</dbReference>
<dbReference type="SUPFAM" id="SSF48256">
    <property type="entry name" value="Citrate synthase"/>
    <property type="match status" value="1"/>
</dbReference>
<comment type="caution">
    <text evidence="5">The sequence shown here is derived from an EMBL/GenBank/DDBJ whole genome shotgun (WGS) entry which is preliminary data.</text>
</comment>
<proteinExistence type="inferred from homology"/>
<accession>A0ABV3SM12</accession>
<dbReference type="InterPro" id="IPR016143">
    <property type="entry name" value="Citrate_synth-like_sm_a-sub"/>
</dbReference>
<dbReference type="PANTHER" id="PTHR11739">
    <property type="entry name" value="CITRATE SYNTHASE"/>
    <property type="match status" value="1"/>
</dbReference>
<evidence type="ECO:0000313" key="6">
    <source>
        <dbReference type="Proteomes" id="UP001556692"/>
    </source>
</evidence>
<keyword evidence="5" id="KW-0456">Lyase</keyword>
<keyword evidence="6" id="KW-1185">Reference proteome</keyword>
<dbReference type="NCBIfam" id="NF004868">
    <property type="entry name" value="PRK06224.1-5"/>
    <property type="match status" value="1"/>
</dbReference>
<evidence type="ECO:0000256" key="3">
    <source>
        <dbReference type="ARBA" id="ARBA00012972"/>
    </source>
</evidence>
<sequence>MRVGKSDGITSISTADAASITIRGRDLASELIGEVSFTEFFHLMLLGLEPTPVQRRMLDAVLIAIAEHGMTASVSAARMTFAAAPESFQGAVAAGILGCGNTVLGTTELAGRFLSAGVDLAAGNPARMTDVAREEIARLRAANQRLPGFGHPLHHPIDPRTDRLLNLADEVGSVGPHCAYARAVQSEANAAFGRPMVMNVSCAIPAVMLDLDFPMEALRGIPILARTAGLIAHLAEERRRPMGFHLAAEAAEGVRYEPSE</sequence>